<dbReference type="Pfam" id="PF20720">
    <property type="entry name" value="nSTAND3"/>
    <property type="match status" value="1"/>
</dbReference>
<comment type="caution">
    <text evidence="2">The sequence shown here is derived from an EMBL/GenBank/DDBJ whole genome shotgun (WGS) entry which is preliminary data.</text>
</comment>
<evidence type="ECO:0000313" key="3">
    <source>
        <dbReference type="Proteomes" id="UP001239795"/>
    </source>
</evidence>
<dbReference type="InterPro" id="IPR049050">
    <property type="entry name" value="nSTAND3"/>
</dbReference>
<feature type="domain" description="AAA+ ATPase" evidence="1">
    <location>
        <begin position="540"/>
        <end position="694"/>
    </location>
</feature>
<dbReference type="InterPro" id="IPR003593">
    <property type="entry name" value="AAA+_ATPase"/>
</dbReference>
<dbReference type="Gene3D" id="3.40.30.10">
    <property type="entry name" value="Glutaredoxin"/>
    <property type="match status" value="1"/>
</dbReference>
<dbReference type="SUPFAM" id="SSF56436">
    <property type="entry name" value="C-type lectin-like"/>
    <property type="match status" value="1"/>
</dbReference>
<dbReference type="Gene3D" id="3.40.50.300">
    <property type="entry name" value="P-loop containing nucleotide triphosphate hydrolases"/>
    <property type="match status" value="1"/>
</dbReference>
<sequence>MTPEVLRLSLENVDFRLPTQVTDDNSVTALKSLVFEPLLRWQPHGRVEPGLFDRWERSPDARIWHFHIREDACFHDGEPCKAKDIVTYINGLLDSRDYFGMRWSYSRYFSQTKFFAEDDRTVKVTNAEPFADIEGIFCEFWPSRIDKNGKPVLGTGPFRVIEFERKDSTGRVILQRLNPTRHGSPHTIIATMEPNAAERLRLLRAGEVDAALNLERVANLNLLNFDSGFRWGRVASTLSAIYYLNCTHGIFTSPDARLAVNLALDNDALVKEVYHGFAKSSATIVSPYHLGFPESQLQHIPYDPDRARDLLKDFDKGTHLVLRTPVYMPEHAQKISKFVASSLEAVGFQVEIKVETNRPEYARQIGLKKEIGSLALFDSTPNSTFRVLDDKISSSSHATWWLGYHDDKLQELFYEARNKISYEDRAEAYAKTLKRLQQNPPWLYIGHPDVIWATRHNVGLQIGHSGILTLDYLQVAAKRYGTEPLLVLPNGATVDLSKGYIPLLARYTFEDKAAQGLRKRKAGDKPENPIHFSALELVRDNSILLLTGPSGSGKTTFAKHLCHSLASSEFSNARSLPRNDLGDIKEENWGASRLSPCYFSLSGAESLKRLADVTIPQLLGASGSQHEHLLIVLDDLQTAGDELISVLAKLLVLIRERAYTKLLLLGDTDVLDRWSFPAVVRHELLPLLECQRREAVRSHLNLDPSTLITTGMGEAASNPAMFALAVQANHSGNCAEELLDAWLSSTHSQPDAASLLAERSYKLIFHGSLTTGPTEMSLTAFQPNPALRSLTVQRLLAARHLADLTPQIAVGLFRDQPHASDDVLRSCLSRLSSLHRSGVLVDGLLGGTPADAKRAALLVAGLIPLSAEVESKVMKLLLEIVENGDCSAGEREKAGRLLSKYGDPRDLTELAEVPAGSFMMGSESHPNSQPLSRVSLERFRIGVYPVVNRDYAAFVKETSREWLSPGGKDPEKANAPATDLTWHDSRAYCQWLTERWREEKKIGLNEHVRLPSEPEWECAARGGRDETGTEGLAFPWGTDWQEHTANSDETGFNTTCAVGLFPRGLSPYGCYDMAGHVTELDRTCRPSSANMPIISDFKLPEDASALGRYTTNSTAPFFITFTTSDHPDTGESWCPDVRAALPRIIAAFSPSSAPEMAFVEVGQRPEWRVPTNVFRTKWNVNNVPTIVRFELSDGELKETARLVEGEILDEKQLRGLIRNN</sequence>
<dbReference type="SUPFAM" id="SSF52540">
    <property type="entry name" value="P-loop containing nucleoside triphosphate hydrolases"/>
    <property type="match status" value="1"/>
</dbReference>
<dbReference type="Pfam" id="PF06110">
    <property type="entry name" value="TXD17-like_Trx"/>
    <property type="match status" value="1"/>
</dbReference>
<dbReference type="InterPro" id="IPR039424">
    <property type="entry name" value="SBP_5"/>
</dbReference>
<dbReference type="InterPro" id="IPR027417">
    <property type="entry name" value="P-loop_NTPase"/>
</dbReference>
<dbReference type="SUPFAM" id="SSF52833">
    <property type="entry name" value="Thioredoxin-like"/>
    <property type="match status" value="1"/>
</dbReference>
<dbReference type="GO" id="GO:1904680">
    <property type="term" value="F:peptide transmembrane transporter activity"/>
    <property type="evidence" value="ECO:0007669"/>
    <property type="project" value="TreeGrafter"/>
</dbReference>
<name>A0AAI9U420_9PEZI</name>
<gene>
    <name evidence="2" type="ORF">CMEL01_07314</name>
</gene>
<dbReference type="Gene3D" id="3.10.105.10">
    <property type="entry name" value="Dipeptide-binding Protein, Domain 3"/>
    <property type="match status" value="1"/>
</dbReference>
<dbReference type="InterPro" id="IPR000914">
    <property type="entry name" value="SBP_5_dom"/>
</dbReference>
<dbReference type="InterPro" id="IPR036249">
    <property type="entry name" value="Thioredoxin-like_sf"/>
</dbReference>
<dbReference type="Gene3D" id="3.90.76.10">
    <property type="entry name" value="Dipeptide-binding Protein, Domain 1"/>
    <property type="match status" value="1"/>
</dbReference>
<reference evidence="2 3" key="1">
    <citation type="submission" date="2016-10" db="EMBL/GenBank/DDBJ databases">
        <title>The genome sequence of Colletotrichum fioriniae PJ7.</title>
        <authorList>
            <person name="Baroncelli R."/>
        </authorList>
    </citation>
    <scope>NUCLEOTIDE SEQUENCE [LARGE SCALE GENOMIC DNA]</scope>
    <source>
        <strain evidence="2">Col 31</strain>
    </source>
</reference>
<organism evidence="2 3">
    <name type="scientific">Colletotrichum melonis</name>
    <dbReference type="NCBI Taxonomy" id="1209925"/>
    <lineage>
        <taxon>Eukaryota</taxon>
        <taxon>Fungi</taxon>
        <taxon>Dikarya</taxon>
        <taxon>Ascomycota</taxon>
        <taxon>Pezizomycotina</taxon>
        <taxon>Sordariomycetes</taxon>
        <taxon>Hypocreomycetidae</taxon>
        <taxon>Glomerellales</taxon>
        <taxon>Glomerellaceae</taxon>
        <taxon>Colletotrichum</taxon>
        <taxon>Colletotrichum acutatum species complex</taxon>
    </lineage>
</organism>
<dbReference type="Gene3D" id="3.90.1580.10">
    <property type="entry name" value="paralog of FGE (formylglycine-generating enzyme)"/>
    <property type="match status" value="1"/>
</dbReference>
<dbReference type="InterPro" id="IPR016187">
    <property type="entry name" value="CTDL_fold"/>
</dbReference>
<accession>A0AAI9U420</accession>
<dbReference type="Proteomes" id="UP001239795">
    <property type="component" value="Unassembled WGS sequence"/>
</dbReference>
<dbReference type="AlphaFoldDB" id="A0AAI9U420"/>
<dbReference type="GO" id="GO:0015833">
    <property type="term" value="P:peptide transport"/>
    <property type="evidence" value="ECO:0007669"/>
    <property type="project" value="TreeGrafter"/>
</dbReference>
<keyword evidence="3" id="KW-1185">Reference proteome</keyword>
<dbReference type="InterPro" id="IPR010357">
    <property type="entry name" value="TXNDC17_dom"/>
</dbReference>
<dbReference type="SMART" id="SM00382">
    <property type="entry name" value="AAA"/>
    <property type="match status" value="1"/>
</dbReference>
<dbReference type="SUPFAM" id="SSF53850">
    <property type="entry name" value="Periplasmic binding protein-like II"/>
    <property type="match status" value="1"/>
</dbReference>
<dbReference type="Pfam" id="PF03781">
    <property type="entry name" value="FGE-sulfatase"/>
    <property type="match status" value="1"/>
</dbReference>
<dbReference type="Gene3D" id="3.40.190.10">
    <property type="entry name" value="Periplasmic binding protein-like II"/>
    <property type="match status" value="1"/>
</dbReference>
<dbReference type="PANTHER" id="PTHR30290">
    <property type="entry name" value="PERIPLASMIC BINDING COMPONENT OF ABC TRANSPORTER"/>
    <property type="match status" value="1"/>
</dbReference>
<evidence type="ECO:0000313" key="2">
    <source>
        <dbReference type="EMBL" id="KAK1449978.1"/>
    </source>
</evidence>
<evidence type="ECO:0000259" key="1">
    <source>
        <dbReference type="SMART" id="SM00382"/>
    </source>
</evidence>
<dbReference type="Pfam" id="PF00496">
    <property type="entry name" value="SBP_bac_5"/>
    <property type="match status" value="1"/>
</dbReference>
<dbReference type="InterPro" id="IPR042095">
    <property type="entry name" value="SUMF_sf"/>
</dbReference>
<dbReference type="InterPro" id="IPR005532">
    <property type="entry name" value="SUMF_dom"/>
</dbReference>
<proteinExistence type="predicted"/>
<protein>
    <recommendedName>
        <fullName evidence="1">AAA+ ATPase domain-containing protein</fullName>
    </recommendedName>
</protein>
<dbReference type="EMBL" id="MLGG01000057">
    <property type="protein sequence ID" value="KAK1449978.1"/>
    <property type="molecule type" value="Genomic_DNA"/>
</dbReference>